<dbReference type="RefSeq" id="WP_386730704.1">
    <property type="nucleotide sequence ID" value="NZ_JBHSTP010000002.1"/>
</dbReference>
<evidence type="ECO:0000313" key="1">
    <source>
        <dbReference type="EMBL" id="MFC6356372.1"/>
    </source>
</evidence>
<evidence type="ECO:0000313" key="2">
    <source>
        <dbReference type="Proteomes" id="UP001596306"/>
    </source>
</evidence>
<name>A0ABW1VGE5_9MICO</name>
<gene>
    <name evidence="1" type="ORF">ACFQB0_09660</name>
</gene>
<keyword evidence="2" id="KW-1185">Reference proteome</keyword>
<protein>
    <submittedName>
        <fullName evidence="1">Uncharacterized protein</fullName>
    </submittedName>
</protein>
<organism evidence="1 2">
    <name type="scientific">Luethyella okanaganae</name>
    <dbReference type="NCBI Taxonomy" id="69372"/>
    <lineage>
        <taxon>Bacteria</taxon>
        <taxon>Bacillati</taxon>
        <taxon>Actinomycetota</taxon>
        <taxon>Actinomycetes</taxon>
        <taxon>Micrococcales</taxon>
        <taxon>Microbacteriaceae</taxon>
        <taxon>Luethyella</taxon>
    </lineage>
</organism>
<sequence length="42" mass="4323">MHDGALLGWAENIASAAEVTAHSHVADGWPRAELGVIVEGAL</sequence>
<proteinExistence type="predicted"/>
<reference evidence="2" key="1">
    <citation type="journal article" date="2019" name="Int. J. Syst. Evol. Microbiol.">
        <title>The Global Catalogue of Microorganisms (GCM) 10K type strain sequencing project: providing services to taxonomists for standard genome sequencing and annotation.</title>
        <authorList>
            <consortium name="The Broad Institute Genomics Platform"/>
            <consortium name="The Broad Institute Genome Sequencing Center for Infectious Disease"/>
            <person name="Wu L."/>
            <person name="Ma J."/>
        </authorList>
    </citation>
    <scope>NUCLEOTIDE SEQUENCE [LARGE SCALE GENOMIC DNA]</scope>
    <source>
        <strain evidence="2">CCUG 43304</strain>
    </source>
</reference>
<dbReference type="Proteomes" id="UP001596306">
    <property type="component" value="Unassembled WGS sequence"/>
</dbReference>
<dbReference type="EMBL" id="JBHSTP010000002">
    <property type="protein sequence ID" value="MFC6356372.1"/>
    <property type="molecule type" value="Genomic_DNA"/>
</dbReference>
<comment type="caution">
    <text evidence="1">The sequence shown here is derived from an EMBL/GenBank/DDBJ whole genome shotgun (WGS) entry which is preliminary data.</text>
</comment>
<accession>A0ABW1VGE5</accession>